<organism evidence="2 3">
    <name type="scientific">Paenibacillus marchantiophytorum</name>
    <dbReference type="NCBI Taxonomy" id="1619310"/>
    <lineage>
        <taxon>Bacteria</taxon>
        <taxon>Bacillati</taxon>
        <taxon>Bacillota</taxon>
        <taxon>Bacilli</taxon>
        <taxon>Bacillales</taxon>
        <taxon>Paenibacillaceae</taxon>
        <taxon>Paenibacillus</taxon>
    </lineage>
</organism>
<dbReference type="InterPro" id="IPR037522">
    <property type="entry name" value="HD_GYP_dom"/>
</dbReference>
<dbReference type="PROSITE" id="PS51832">
    <property type="entry name" value="HD_GYP"/>
    <property type="match status" value="1"/>
</dbReference>
<dbReference type="SMART" id="SM00471">
    <property type="entry name" value="HDc"/>
    <property type="match status" value="1"/>
</dbReference>
<keyword evidence="3" id="KW-1185">Reference proteome</keyword>
<gene>
    <name evidence="2" type="ORF">GCM10008018_47870</name>
</gene>
<dbReference type="EMBL" id="BMHE01000030">
    <property type="protein sequence ID" value="GFZ95879.1"/>
    <property type="molecule type" value="Genomic_DNA"/>
</dbReference>
<evidence type="ECO:0000313" key="3">
    <source>
        <dbReference type="Proteomes" id="UP000615455"/>
    </source>
</evidence>
<dbReference type="RefSeq" id="WP_189015753.1">
    <property type="nucleotide sequence ID" value="NZ_BMHE01000030.1"/>
</dbReference>
<name>A0ABQ1F0T0_9BACL</name>
<feature type="domain" description="HD-GYP" evidence="1">
    <location>
        <begin position="105"/>
        <end position="292"/>
    </location>
</feature>
<dbReference type="SUPFAM" id="SSF109604">
    <property type="entry name" value="HD-domain/PDEase-like"/>
    <property type="match status" value="1"/>
</dbReference>
<reference evidence="3" key="1">
    <citation type="journal article" date="2019" name="Int. J. Syst. Evol. Microbiol.">
        <title>The Global Catalogue of Microorganisms (GCM) 10K type strain sequencing project: providing services to taxonomists for standard genome sequencing and annotation.</title>
        <authorList>
            <consortium name="The Broad Institute Genomics Platform"/>
            <consortium name="The Broad Institute Genome Sequencing Center for Infectious Disease"/>
            <person name="Wu L."/>
            <person name="Ma J."/>
        </authorList>
    </citation>
    <scope>NUCLEOTIDE SEQUENCE [LARGE SCALE GENOMIC DNA]</scope>
    <source>
        <strain evidence="3">CGMCC 1.15043</strain>
    </source>
</reference>
<evidence type="ECO:0000259" key="1">
    <source>
        <dbReference type="PROSITE" id="PS51832"/>
    </source>
</evidence>
<protein>
    <submittedName>
        <fullName evidence="2">C-di-GMP phosphodiesterase</fullName>
    </submittedName>
</protein>
<dbReference type="PANTHER" id="PTHR43155">
    <property type="entry name" value="CYCLIC DI-GMP PHOSPHODIESTERASE PA4108-RELATED"/>
    <property type="match status" value="1"/>
</dbReference>
<dbReference type="InterPro" id="IPR003607">
    <property type="entry name" value="HD/PDEase_dom"/>
</dbReference>
<dbReference type="Gene3D" id="1.10.3210.10">
    <property type="entry name" value="Hypothetical protein af1432"/>
    <property type="match status" value="1"/>
</dbReference>
<dbReference type="Proteomes" id="UP000615455">
    <property type="component" value="Unassembled WGS sequence"/>
</dbReference>
<sequence>MKYVHLDSVESGQYLGRTIFASNGSILLSEGVQLTVFMINTLNRIGVTMIYIQDPNLEDVEIPEILSEETKRIVMQQMGQTFAAIQSGKEFNSRSMSISINTLLDEVMKNRDVLIQLTDIRTKDNEMYVHATNVCMMAVLIGINMGFSETQLKELAVGALLHDVGKAELLFDDESLDLKRHHTWRGFELLKSKREFSLLVAHVAFQHHEAMDGSGLPRGLLSEDIHVYAKITAVANMYDNLLFDISLGRRMMPYEACEHMMALAETKLDRDILIQFLKIVSIYPTGSSVRLSSRETGVVVGQHRGLPSRPIVRIVKQDTMDRELDIKEIDLAKHTTLFIEQVL</sequence>
<evidence type="ECO:0000313" key="2">
    <source>
        <dbReference type="EMBL" id="GFZ95879.1"/>
    </source>
</evidence>
<dbReference type="CDD" id="cd00077">
    <property type="entry name" value="HDc"/>
    <property type="match status" value="1"/>
</dbReference>
<dbReference type="Pfam" id="PF13487">
    <property type="entry name" value="HD_5"/>
    <property type="match status" value="1"/>
</dbReference>
<comment type="caution">
    <text evidence="2">The sequence shown here is derived from an EMBL/GenBank/DDBJ whole genome shotgun (WGS) entry which is preliminary data.</text>
</comment>
<proteinExistence type="predicted"/>
<accession>A0ABQ1F0T0</accession>
<dbReference type="PANTHER" id="PTHR43155:SF2">
    <property type="entry name" value="CYCLIC DI-GMP PHOSPHODIESTERASE PA4108"/>
    <property type="match status" value="1"/>
</dbReference>